<dbReference type="Pfam" id="PF00685">
    <property type="entry name" value="Sulfotransfer_1"/>
    <property type="match status" value="1"/>
</dbReference>
<comment type="caution">
    <text evidence="5">The sequence shown here is derived from an EMBL/GenBank/DDBJ whole genome shotgun (WGS) entry which is preliminary data.</text>
</comment>
<dbReference type="GO" id="GO:0016740">
    <property type="term" value="F:transferase activity"/>
    <property type="evidence" value="ECO:0007669"/>
    <property type="project" value="UniProtKB-KW"/>
</dbReference>
<dbReference type="EMBL" id="JBFOLK010000011">
    <property type="protein sequence ID" value="KAL2476624.1"/>
    <property type="molecule type" value="Genomic_DNA"/>
</dbReference>
<dbReference type="PANTHER" id="PTHR11783">
    <property type="entry name" value="SULFOTRANSFERASE SULT"/>
    <property type="match status" value="1"/>
</dbReference>
<dbReference type="EC" id="2.8.2.-" evidence="3"/>
<sequence>MSTEETNRKYEEIYKRTWFNPNVIKGVMLAKDHFLALPIEIFLTTFQKCGTTWLKALTFTIMNRKLYDFSKHPLLTRKSPRMLSIFGSSHCSQRMRNHSLTCPLQSSPRVFSIHSPYPHLPESVRASPMQ</sequence>
<dbReference type="AlphaFoldDB" id="A0ABD1QL42"/>
<evidence type="ECO:0000313" key="5">
    <source>
        <dbReference type="EMBL" id="KAL2476624.1"/>
    </source>
</evidence>
<dbReference type="InterPro" id="IPR027417">
    <property type="entry name" value="P-loop_NTPase"/>
</dbReference>
<evidence type="ECO:0000256" key="3">
    <source>
        <dbReference type="RuleBase" id="RU361155"/>
    </source>
</evidence>
<accession>A0ABD1QL42</accession>
<evidence type="ECO:0000313" key="6">
    <source>
        <dbReference type="Proteomes" id="UP001604336"/>
    </source>
</evidence>
<evidence type="ECO:0000256" key="1">
    <source>
        <dbReference type="ARBA" id="ARBA00005771"/>
    </source>
</evidence>
<organism evidence="5 6">
    <name type="scientific">Abeliophyllum distichum</name>
    <dbReference type="NCBI Taxonomy" id="126358"/>
    <lineage>
        <taxon>Eukaryota</taxon>
        <taxon>Viridiplantae</taxon>
        <taxon>Streptophyta</taxon>
        <taxon>Embryophyta</taxon>
        <taxon>Tracheophyta</taxon>
        <taxon>Spermatophyta</taxon>
        <taxon>Magnoliopsida</taxon>
        <taxon>eudicotyledons</taxon>
        <taxon>Gunneridae</taxon>
        <taxon>Pentapetalae</taxon>
        <taxon>asterids</taxon>
        <taxon>lamiids</taxon>
        <taxon>Lamiales</taxon>
        <taxon>Oleaceae</taxon>
        <taxon>Forsythieae</taxon>
        <taxon>Abeliophyllum</taxon>
    </lineage>
</organism>
<dbReference type="Proteomes" id="UP001604336">
    <property type="component" value="Unassembled WGS sequence"/>
</dbReference>
<feature type="domain" description="Sulfotransferase" evidence="4">
    <location>
        <begin position="40"/>
        <end position="126"/>
    </location>
</feature>
<keyword evidence="6" id="KW-1185">Reference proteome</keyword>
<dbReference type="InterPro" id="IPR000863">
    <property type="entry name" value="Sulfotransferase_dom"/>
</dbReference>
<protein>
    <recommendedName>
        <fullName evidence="3">Sulfotransferase</fullName>
        <ecNumber evidence="3">2.8.2.-</ecNumber>
    </recommendedName>
</protein>
<dbReference type="SUPFAM" id="SSF52540">
    <property type="entry name" value="P-loop containing nucleoside triphosphate hydrolases"/>
    <property type="match status" value="1"/>
</dbReference>
<name>A0ABD1QL42_9LAMI</name>
<proteinExistence type="inferred from homology"/>
<dbReference type="Gene3D" id="3.40.50.300">
    <property type="entry name" value="P-loop containing nucleotide triphosphate hydrolases"/>
    <property type="match status" value="1"/>
</dbReference>
<gene>
    <name evidence="5" type="ORF">Adt_37360</name>
</gene>
<evidence type="ECO:0000256" key="2">
    <source>
        <dbReference type="ARBA" id="ARBA00022679"/>
    </source>
</evidence>
<evidence type="ECO:0000259" key="4">
    <source>
        <dbReference type="Pfam" id="PF00685"/>
    </source>
</evidence>
<comment type="similarity">
    <text evidence="1 3">Belongs to the sulfotransferase 1 family.</text>
</comment>
<keyword evidence="2 3" id="KW-0808">Transferase</keyword>
<reference evidence="6" key="1">
    <citation type="submission" date="2024-07" db="EMBL/GenBank/DDBJ databases">
        <title>Two chromosome-level genome assemblies of Korean endemic species Abeliophyllum distichum and Forsythia ovata (Oleaceae).</title>
        <authorList>
            <person name="Jang H."/>
        </authorList>
    </citation>
    <scope>NUCLEOTIDE SEQUENCE [LARGE SCALE GENOMIC DNA]</scope>
</reference>